<dbReference type="Proteomes" id="UP001281761">
    <property type="component" value="Unassembled WGS sequence"/>
</dbReference>
<accession>A0ABQ9YH67</accession>
<name>A0ABQ9YH67_9EUKA</name>
<proteinExistence type="predicted"/>
<evidence type="ECO:0000313" key="1">
    <source>
        <dbReference type="EMBL" id="KAK2963006.1"/>
    </source>
</evidence>
<sequence length="340" mass="38487">MTSDDTLSNGSQEPPSTIVVNNEPFLYFDENYELSFEDKSAIYCSLVALVNAEYPFDNILQDRAAHFLKSLEPNNFDQRLPNKLVIELVPSSTGSPSGFVSSILTLLSSPHSTLVAAAMSFLHKATTRSSLTIRCRLVESDLISTVLATVQPHTPRIAGNRRIFDNLIWIIFYCLDLASPSSLRELGITSAVDQFNHREMIFQKTQFLVVNRQIRFTLFDLPPTATVPLMLVFPSQFITNRIVRILSEISKTNLINCLSFVERTYDLWNNLLHIELSFKEWKNEGPEVAQCGKRMMQTLFSEGFEDTLEYLMKHDMDGDIGTSIVNYCHSISKLLGVNVK</sequence>
<evidence type="ECO:0000313" key="2">
    <source>
        <dbReference type="Proteomes" id="UP001281761"/>
    </source>
</evidence>
<reference evidence="1 2" key="1">
    <citation type="journal article" date="2022" name="bioRxiv">
        <title>Genomics of Preaxostyla Flagellates Illuminates Evolutionary Transitions and the Path Towards Mitochondrial Loss.</title>
        <authorList>
            <person name="Novak L.V.F."/>
            <person name="Treitli S.C."/>
            <person name="Pyrih J."/>
            <person name="Halakuc P."/>
            <person name="Pipaliya S.V."/>
            <person name="Vacek V."/>
            <person name="Brzon O."/>
            <person name="Soukal P."/>
            <person name="Eme L."/>
            <person name="Dacks J.B."/>
            <person name="Karnkowska A."/>
            <person name="Elias M."/>
            <person name="Hampl V."/>
        </authorList>
    </citation>
    <scope>NUCLEOTIDE SEQUENCE [LARGE SCALE GENOMIC DNA]</scope>
    <source>
        <strain evidence="1">NAU3</strain>
        <tissue evidence="1">Gut</tissue>
    </source>
</reference>
<gene>
    <name evidence="1" type="ORF">BLNAU_2029</name>
</gene>
<dbReference type="EMBL" id="JARBJD010000008">
    <property type="protein sequence ID" value="KAK2963006.1"/>
    <property type="molecule type" value="Genomic_DNA"/>
</dbReference>
<protein>
    <submittedName>
        <fullName evidence="1">Uncharacterized protein</fullName>
    </submittedName>
</protein>
<organism evidence="1 2">
    <name type="scientific">Blattamonas nauphoetae</name>
    <dbReference type="NCBI Taxonomy" id="2049346"/>
    <lineage>
        <taxon>Eukaryota</taxon>
        <taxon>Metamonada</taxon>
        <taxon>Preaxostyla</taxon>
        <taxon>Oxymonadida</taxon>
        <taxon>Blattamonas</taxon>
    </lineage>
</organism>
<keyword evidence="2" id="KW-1185">Reference proteome</keyword>
<comment type="caution">
    <text evidence="1">The sequence shown here is derived from an EMBL/GenBank/DDBJ whole genome shotgun (WGS) entry which is preliminary data.</text>
</comment>